<keyword evidence="1" id="KW-0479">Metal-binding</keyword>
<evidence type="ECO:0000256" key="2">
    <source>
        <dbReference type="ARBA" id="ARBA00023015"/>
    </source>
</evidence>
<dbReference type="Pfam" id="PF04082">
    <property type="entry name" value="Fungal_trans"/>
    <property type="match status" value="1"/>
</dbReference>
<comment type="caution">
    <text evidence="7">The sequence shown here is derived from an EMBL/GenBank/DDBJ whole genome shotgun (WGS) entry which is preliminary data.</text>
</comment>
<keyword evidence="3" id="KW-0804">Transcription</keyword>
<feature type="region of interest" description="Disordered" evidence="5">
    <location>
        <begin position="1"/>
        <end position="22"/>
    </location>
</feature>
<dbReference type="CDD" id="cd00067">
    <property type="entry name" value="GAL4"/>
    <property type="match status" value="1"/>
</dbReference>
<evidence type="ECO:0000256" key="1">
    <source>
        <dbReference type="ARBA" id="ARBA00022723"/>
    </source>
</evidence>
<dbReference type="InterPro" id="IPR051127">
    <property type="entry name" value="Fungal_SecMet_Regulators"/>
</dbReference>
<reference evidence="7" key="2">
    <citation type="submission" date="2023-05" db="EMBL/GenBank/DDBJ databases">
        <authorList>
            <consortium name="Lawrence Berkeley National Laboratory"/>
            <person name="Steindorff A."/>
            <person name="Hensen N."/>
            <person name="Bonometti L."/>
            <person name="Westerberg I."/>
            <person name="Brannstrom I.O."/>
            <person name="Guillou S."/>
            <person name="Cros-Aarteil S."/>
            <person name="Calhoun S."/>
            <person name="Haridas S."/>
            <person name="Kuo A."/>
            <person name="Mondo S."/>
            <person name="Pangilinan J."/>
            <person name="Riley R."/>
            <person name="Labutti K."/>
            <person name="Andreopoulos B."/>
            <person name="Lipzen A."/>
            <person name="Chen C."/>
            <person name="Yanf M."/>
            <person name="Daum C."/>
            <person name="Ng V."/>
            <person name="Clum A."/>
            <person name="Ohm R."/>
            <person name="Martin F."/>
            <person name="Silar P."/>
            <person name="Natvig D."/>
            <person name="Lalanne C."/>
            <person name="Gautier V."/>
            <person name="Ament-Velasquez S.L."/>
            <person name="Kruys A."/>
            <person name="Hutchinson M.I."/>
            <person name="Powell A.J."/>
            <person name="Barry K."/>
            <person name="Miller A.N."/>
            <person name="Grigoriev I.V."/>
            <person name="Debuchy R."/>
            <person name="Gladieux P."/>
            <person name="Thoren M.H."/>
            <person name="Johannesson H."/>
        </authorList>
    </citation>
    <scope>NUCLEOTIDE SEQUENCE</scope>
    <source>
        <strain evidence="7">PSN293</strain>
    </source>
</reference>
<dbReference type="InterPro" id="IPR001138">
    <property type="entry name" value="Zn2Cys6_DnaBD"/>
</dbReference>
<dbReference type="InterPro" id="IPR007219">
    <property type="entry name" value="XnlR_reg_dom"/>
</dbReference>
<keyword evidence="4" id="KW-0539">Nucleus</keyword>
<evidence type="ECO:0000256" key="5">
    <source>
        <dbReference type="SAM" id="MobiDB-lite"/>
    </source>
</evidence>
<accession>A0AAN7B3H9</accession>
<sequence>MSASSKRPSSEMDVPGATRSKRSKYSSIACEECRKSKLKCNALPGGLACDRCIDRAISCNRSRPQHPEVDVRLEKFEHELNLLRRQVADLTSSHDTNNSPPSSMPQKAAVDDHVEPHFVGTTRPAFNLKMAKASLAHLVDAGDDNQSEIEPYPSGDQAIDGETERPLCVKDAQRLVATFRHEVQTVYPILDPTELDPYRIPQLLSQIQLRTKDHSQSRPIVATSDERESQLLRAVIATTLILDRPSTYPLHRQLISSVESEITSLSAHTHVNLQTIRIMAVLAIYHFFRDQDLYAWRTIGIAARLALEMGLHRKESLLEAFPDPQARASALSVFWCVYVLDRQFGLQNGLSFALVDRDIDPELVNAAPDIPPTLQSLITYGRLCTQVWEATPQFLTHQAPSFSLSSSSHIANLDTQIQSWLATTLSLSSSPLTTLTLLRANHLRLLIHRPSIISTTAIHASPQLAHLTVSIAQNTTRSIVLLSKESNIYARQQAAYNHFLVSALGIMLLAVSHAPAMFAQACREDFEAAVELVEGVREGSGAGRRLWRSICGLVKAVRRLGLGSGSQRGEGGSEGSGDGGLGMSVWSGWDDFFGMDGYGMQRQPDMMMAGGDLMGLFDAFGQGELGAADGAAGGGRGSNEI</sequence>
<keyword evidence="8" id="KW-1185">Reference proteome</keyword>
<evidence type="ECO:0000256" key="3">
    <source>
        <dbReference type="ARBA" id="ARBA00023163"/>
    </source>
</evidence>
<dbReference type="SUPFAM" id="SSF57701">
    <property type="entry name" value="Zn2/Cys6 DNA-binding domain"/>
    <property type="match status" value="1"/>
</dbReference>
<dbReference type="PANTHER" id="PTHR47424:SF5">
    <property type="entry name" value="ZN(II)2CYS6 TRANSCRIPTION FACTOR (EUROFUNG)"/>
    <property type="match status" value="1"/>
</dbReference>
<organism evidence="7 8">
    <name type="scientific">Rhypophila decipiens</name>
    <dbReference type="NCBI Taxonomy" id="261697"/>
    <lineage>
        <taxon>Eukaryota</taxon>
        <taxon>Fungi</taxon>
        <taxon>Dikarya</taxon>
        <taxon>Ascomycota</taxon>
        <taxon>Pezizomycotina</taxon>
        <taxon>Sordariomycetes</taxon>
        <taxon>Sordariomycetidae</taxon>
        <taxon>Sordariales</taxon>
        <taxon>Naviculisporaceae</taxon>
        <taxon>Rhypophila</taxon>
    </lineage>
</organism>
<feature type="compositionally biased region" description="Polar residues" evidence="5">
    <location>
        <begin position="89"/>
        <end position="105"/>
    </location>
</feature>
<proteinExistence type="predicted"/>
<dbReference type="GO" id="GO:0000435">
    <property type="term" value="P:positive regulation of transcription from RNA polymerase II promoter by galactose"/>
    <property type="evidence" value="ECO:0007669"/>
    <property type="project" value="TreeGrafter"/>
</dbReference>
<dbReference type="GO" id="GO:0000981">
    <property type="term" value="F:DNA-binding transcription factor activity, RNA polymerase II-specific"/>
    <property type="evidence" value="ECO:0007669"/>
    <property type="project" value="InterPro"/>
</dbReference>
<evidence type="ECO:0000313" key="8">
    <source>
        <dbReference type="Proteomes" id="UP001301769"/>
    </source>
</evidence>
<dbReference type="PROSITE" id="PS50048">
    <property type="entry name" value="ZN2_CY6_FUNGAL_2"/>
    <property type="match status" value="1"/>
</dbReference>
<dbReference type="GO" id="GO:0005634">
    <property type="term" value="C:nucleus"/>
    <property type="evidence" value="ECO:0007669"/>
    <property type="project" value="TreeGrafter"/>
</dbReference>
<dbReference type="AlphaFoldDB" id="A0AAN7B3H9"/>
<dbReference type="InterPro" id="IPR036864">
    <property type="entry name" value="Zn2-C6_fun-type_DNA-bd_sf"/>
</dbReference>
<dbReference type="PROSITE" id="PS00463">
    <property type="entry name" value="ZN2_CY6_FUNGAL_1"/>
    <property type="match status" value="1"/>
</dbReference>
<dbReference type="PANTHER" id="PTHR47424">
    <property type="entry name" value="REGULATORY PROTEIN GAL4"/>
    <property type="match status" value="1"/>
</dbReference>
<evidence type="ECO:0000259" key="6">
    <source>
        <dbReference type="PROSITE" id="PS50048"/>
    </source>
</evidence>
<dbReference type="CDD" id="cd12148">
    <property type="entry name" value="fungal_TF_MHR"/>
    <property type="match status" value="1"/>
</dbReference>
<evidence type="ECO:0000256" key="4">
    <source>
        <dbReference type="ARBA" id="ARBA00023242"/>
    </source>
</evidence>
<dbReference type="Proteomes" id="UP001301769">
    <property type="component" value="Unassembled WGS sequence"/>
</dbReference>
<dbReference type="SMART" id="SM00906">
    <property type="entry name" value="Fungal_trans"/>
    <property type="match status" value="1"/>
</dbReference>
<name>A0AAN7B3H9_9PEZI</name>
<protein>
    <submittedName>
        <fullName evidence="7">Fungal-specific transcription factor domain protein</fullName>
    </submittedName>
</protein>
<dbReference type="GO" id="GO:0000978">
    <property type="term" value="F:RNA polymerase II cis-regulatory region sequence-specific DNA binding"/>
    <property type="evidence" value="ECO:0007669"/>
    <property type="project" value="TreeGrafter"/>
</dbReference>
<dbReference type="GO" id="GO:0006351">
    <property type="term" value="P:DNA-templated transcription"/>
    <property type="evidence" value="ECO:0007669"/>
    <property type="project" value="InterPro"/>
</dbReference>
<feature type="domain" description="Zn(2)-C6 fungal-type" evidence="6">
    <location>
        <begin position="29"/>
        <end position="61"/>
    </location>
</feature>
<keyword evidence="2" id="KW-0805">Transcription regulation</keyword>
<dbReference type="GO" id="GO:0008270">
    <property type="term" value="F:zinc ion binding"/>
    <property type="evidence" value="ECO:0007669"/>
    <property type="project" value="InterPro"/>
</dbReference>
<dbReference type="EMBL" id="MU858222">
    <property type="protein sequence ID" value="KAK4208929.1"/>
    <property type="molecule type" value="Genomic_DNA"/>
</dbReference>
<dbReference type="Gene3D" id="4.10.240.10">
    <property type="entry name" value="Zn(2)-C6 fungal-type DNA-binding domain"/>
    <property type="match status" value="1"/>
</dbReference>
<reference evidence="7" key="1">
    <citation type="journal article" date="2023" name="Mol. Phylogenet. Evol.">
        <title>Genome-scale phylogeny and comparative genomics of the fungal order Sordariales.</title>
        <authorList>
            <person name="Hensen N."/>
            <person name="Bonometti L."/>
            <person name="Westerberg I."/>
            <person name="Brannstrom I.O."/>
            <person name="Guillou S."/>
            <person name="Cros-Aarteil S."/>
            <person name="Calhoun S."/>
            <person name="Haridas S."/>
            <person name="Kuo A."/>
            <person name="Mondo S."/>
            <person name="Pangilinan J."/>
            <person name="Riley R."/>
            <person name="LaButti K."/>
            <person name="Andreopoulos B."/>
            <person name="Lipzen A."/>
            <person name="Chen C."/>
            <person name="Yan M."/>
            <person name="Daum C."/>
            <person name="Ng V."/>
            <person name="Clum A."/>
            <person name="Steindorff A."/>
            <person name="Ohm R.A."/>
            <person name="Martin F."/>
            <person name="Silar P."/>
            <person name="Natvig D.O."/>
            <person name="Lalanne C."/>
            <person name="Gautier V."/>
            <person name="Ament-Velasquez S.L."/>
            <person name="Kruys A."/>
            <person name="Hutchinson M.I."/>
            <person name="Powell A.J."/>
            <person name="Barry K."/>
            <person name="Miller A.N."/>
            <person name="Grigoriev I.V."/>
            <person name="Debuchy R."/>
            <person name="Gladieux P."/>
            <person name="Hiltunen Thoren M."/>
            <person name="Johannesson H."/>
        </authorList>
    </citation>
    <scope>NUCLEOTIDE SEQUENCE</scope>
    <source>
        <strain evidence="7">PSN293</strain>
    </source>
</reference>
<gene>
    <name evidence="7" type="ORF">QBC37DRAFT_431088</name>
</gene>
<evidence type="ECO:0000313" key="7">
    <source>
        <dbReference type="EMBL" id="KAK4208929.1"/>
    </source>
</evidence>
<feature type="region of interest" description="Disordered" evidence="5">
    <location>
        <begin position="89"/>
        <end position="109"/>
    </location>
</feature>